<keyword evidence="6" id="KW-0346">Stress response</keyword>
<dbReference type="PIRSF" id="PIRSF016821">
    <property type="entry name" value="HSP15"/>
    <property type="match status" value="1"/>
</dbReference>
<reference evidence="6" key="1">
    <citation type="submission" date="2018-06" db="EMBL/GenBank/DDBJ databases">
        <authorList>
            <person name="Zhirakovskaya E."/>
        </authorList>
    </citation>
    <scope>NUCLEOTIDE SEQUENCE</scope>
</reference>
<dbReference type="EMBL" id="UOEP01000156">
    <property type="protein sequence ID" value="VAW21843.1"/>
    <property type="molecule type" value="Genomic_DNA"/>
</dbReference>
<dbReference type="GO" id="GO:0003677">
    <property type="term" value="F:DNA binding"/>
    <property type="evidence" value="ECO:0007669"/>
    <property type="project" value="UniProtKB-KW"/>
</dbReference>
<dbReference type="GO" id="GO:0043023">
    <property type="term" value="F:ribosomal large subunit binding"/>
    <property type="evidence" value="ECO:0007669"/>
    <property type="project" value="InterPro"/>
</dbReference>
<protein>
    <submittedName>
        <fullName evidence="6">Ribosome-associated heat shock protein implicated in the recycling of the 50S subunit (S4 paralog)</fullName>
    </submittedName>
</protein>
<dbReference type="SUPFAM" id="SSF55174">
    <property type="entry name" value="Alpha-L RNA-binding motif"/>
    <property type="match status" value="1"/>
</dbReference>
<feature type="region of interest" description="Disordered" evidence="4">
    <location>
        <begin position="103"/>
        <end position="125"/>
    </location>
</feature>
<feature type="compositionally biased region" description="Basic and acidic residues" evidence="4">
    <location>
        <begin position="115"/>
        <end position="125"/>
    </location>
</feature>
<comment type="similarity">
    <text evidence="1">Belongs to the HSP15 family.</text>
</comment>
<organism evidence="6">
    <name type="scientific">hydrothermal vent metagenome</name>
    <dbReference type="NCBI Taxonomy" id="652676"/>
    <lineage>
        <taxon>unclassified sequences</taxon>
        <taxon>metagenomes</taxon>
        <taxon>ecological metagenomes</taxon>
    </lineage>
</organism>
<name>A0A3B0U0I5_9ZZZZ</name>
<dbReference type="AlphaFoldDB" id="A0A3B0U0I5"/>
<evidence type="ECO:0000259" key="5">
    <source>
        <dbReference type="SMART" id="SM00363"/>
    </source>
</evidence>
<dbReference type="GO" id="GO:0003727">
    <property type="term" value="F:single-stranded RNA binding"/>
    <property type="evidence" value="ECO:0007669"/>
    <property type="project" value="InterPro"/>
</dbReference>
<evidence type="ECO:0000313" key="6">
    <source>
        <dbReference type="EMBL" id="VAW21843.1"/>
    </source>
</evidence>
<proteinExistence type="inferred from homology"/>
<dbReference type="InterPro" id="IPR025708">
    <property type="entry name" value="HSP15"/>
</dbReference>
<evidence type="ECO:0000256" key="1">
    <source>
        <dbReference type="ARBA" id="ARBA00008396"/>
    </source>
</evidence>
<dbReference type="GO" id="GO:0034605">
    <property type="term" value="P:cellular response to heat"/>
    <property type="evidence" value="ECO:0007669"/>
    <property type="project" value="InterPro"/>
</dbReference>
<sequence>MAESVRVDKWLWAVRVFKTRSLSSEACRKGHVTIGGLPVKPSRPININDIVKVRKTPVVRTYKVLGLSGKRMSAKLAPDFVEDITPKEELEILEIQKNMLWHSRDKGAGRPTKKERRDMDKLMGI</sequence>
<dbReference type="InterPro" id="IPR036986">
    <property type="entry name" value="S4_RNA-bd_sf"/>
</dbReference>
<gene>
    <name evidence="6" type="ORF">MNBD_BACTEROID01-1064</name>
</gene>
<dbReference type="InterPro" id="IPR002942">
    <property type="entry name" value="S4_RNA-bd"/>
</dbReference>
<evidence type="ECO:0000256" key="2">
    <source>
        <dbReference type="ARBA" id="ARBA00022884"/>
    </source>
</evidence>
<dbReference type="SMART" id="SM00363">
    <property type="entry name" value="S4"/>
    <property type="match status" value="1"/>
</dbReference>
<keyword evidence="2" id="KW-0694">RNA-binding</keyword>
<dbReference type="Pfam" id="PF01479">
    <property type="entry name" value="S4"/>
    <property type="match status" value="1"/>
</dbReference>
<feature type="domain" description="RNA-binding S4" evidence="5">
    <location>
        <begin position="5"/>
        <end position="66"/>
    </location>
</feature>
<keyword evidence="3" id="KW-0238">DNA-binding</keyword>
<dbReference type="Gene3D" id="3.10.290.10">
    <property type="entry name" value="RNA-binding S4 domain"/>
    <property type="match status" value="1"/>
</dbReference>
<dbReference type="CDD" id="cd00165">
    <property type="entry name" value="S4"/>
    <property type="match status" value="1"/>
</dbReference>
<dbReference type="PROSITE" id="PS50889">
    <property type="entry name" value="S4"/>
    <property type="match status" value="1"/>
</dbReference>
<accession>A0A3B0U0I5</accession>
<evidence type="ECO:0000256" key="3">
    <source>
        <dbReference type="ARBA" id="ARBA00023125"/>
    </source>
</evidence>
<evidence type="ECO:0000256" key="4">
    <source>
        <dbReference type="SAM" id="MobiDB-lite"/>
    </source>
</evidence>